<name>A0A2A4HVW4_9SPHN</name>
<dbReference type="Proteomes" id="UP000218784">
    <property type="component" value="Unassembled WGS sequence"/>
</dbReference>
<dbReference type="AlphaFoldDB" id="A0A2A4HVW4"/>
<feature type="compositionally biased region" description="Pro residues" evidence="1">
    <location>
        <begin position="45"/>
        <end position="60"/>
    </location>
</feature>
<gene>
    <name evidence="2" type="ORF">COA17_13790</name>
</gene>
<evidence type="ECO:0000256" key="1">
    <source>
        <dbReference type="SAM" id="MobiDB-lite"/>
    </source>
</evidence>
<dbReference type="EMBL" id="NWVD01000007">
    <property type="protein sequence ID" value="PCG08143.1"/>
    <property type="molecule type" value="Genomic_DNA"/>
</dbReference>
<feature type="non-terminal residue" evidence="2">
    <location>
        <position position="1"/>
    </location>
</feature>
<sequence>ASGARIALRTTLRDRCRSRAIALMAFPDACSRRILNTVSNTSIPLSPPDTPPSEQPRPPG</sequence>
<reference evidence="2 3" key="1">
    <citation type="submission" date="2017-09" db="EMBL/GenBank/DDBJ databases">
        <title>Sphingomonas ginsenosidimutans KACC 14949, whole genome shotgun sequence.</title>
        <authorList>
            <person name="Feng G."/>
            <person name="Zhu H."/>
        </authorList>
    </citation>
    <scope>NUCLEOTIDE SEQUENCE [LARGE SCALE GENOMIC DNA]</scope>
    <source>
        <strain evidence="2 3">KACC 14949</strain>
    </source>
</reference>
<evidence type="ECO:0000313" key="3">
    <source>
        <dbReference type="Proteomes" id="UP000218784"/>
    </source>
</evidence>
<evidence type="ECO:0000313" key="2">
    <source>
        <dbReference type="EMBL" id="PCG08143.1"/>
    </source>
</evidence>
<keyword evidence="3" id="KW-1185">Reference proteome</keyword>
<organism evidence="2 3">
    <name type="scientific">Sphingomonas ginsenosidimutans</name>
    <dbReference type="NCBI Taxonomy" id="862134"/>
    <lineage>
        <taxon>Bacteria</taxon>
        <taxon>Pseudomonadati</taxon>
        <taxon>Pseudomonadota</taxon>
        <taxon>Alphaproteobacteria</taxon>
        <taxon>Sphingomonadales</taxon>
        <taxon>Sphingomonadaceae</taxon>
        <taxon>Sphingomonas</taxon>
    </lineage>
</organism>
<comment type="caution">
    <text evidence="2">The sequence shown here is derived from an EMBL/GenBank/DDBJ whole genome shotgun (WGS) entry which is preliminary data.</text>
</comment>
<proteinExistence type="predicted"/>
<feature type="region of interest" description="Disordered" evidence="1">
    <location>
        <begin position="39"/>
        <end position="60"/>
    </location>
</feature>
<accession>A0A2A4HVW4</accession>
<protein>
    <submittedName>
        <fullName evidence="2">Uncharacterized protein</fullName>
    </submittedName>
</protein>